<comment type="caution">
    <text evidence="1">The sequence shown here is derived from an EMBL/GenBank/DDBJ whole genome shotgun (WGS) entry which is preliminary data.</text>
</comment>
<proteinExistence type="predicted"/>
<protein>
    <submittedName>
        <fullName evidence="1">Uncharacterized protein</fullName>
    </submittedName>
</protein>
<organism evidence="1 2">
    <name type="scientific">Oryza meyeriana var. granulata</name>
    <dbReference type="NCBI Taxonomy" id="110450"/>
    <lineage>
        <taxon>Eukaryota</taxon>
        <taxon>Viridiplantae</taxon>
        <taxon>Streptophyta</taxon>
        <taxon>Embryophyta</taxon>
        <taxon>Tracheophyta</taxon>
        <taxon>Spermatophyta</taxon>
        <taxon>Magnoliopsida</taxon>
        <taxon>Liliopsida</taxon>
        <taxon>Poales</taxon>
        <taxon>Poaceae</taxon>
        <taxon>BOP clade</taxon>
        <taxon>Oryzoideae</taxon>
        <taxon>Oryzeae</taxon>
        <taxon>Oryzinae</taxon>
        <taxon>Oryza</taxon>
        <taxon>Oryza meyeriana</taxon>
    </lineage>
</organism>
<sequence>MSVVQLNLASEVTRRRCSPVIDNKGRFFVKSSYRLYMWEKELQEGFEGSSGTTSTSFNWRRLWDAKLIY</sequence>
<reference evidence="1 2" key="1">
    <citation type="submission" date="2019-11" db="EMBL/GenBank/DDBJ databases">
        <title>Whole genome sequence of Oryza granulata.</title>
        <authorList>
            <person name="Li W."/>
        </authorList>
    </citation>
    <scope>NUCLEOTIDE SEQUENCE [LARGE SCALE GENOMIC DNA]</scope>
    <source>
        <strain evidence="2">cv. Menghai</strain>
        <tissue evidence="1">Leaf</tissue>
    </source>
</reference>
<evidence type="ECO:0000313" key="1">
    <source>
        <dbReference type="EMBL" id="KAF0920124.1"/>
    </source>
</evidence>
<dbReference type="Proteomes" id="UP000479710">
    <property type="component" value="Unassembled WGS sequence"/>
</dbReference>
<gene>
    <name evidence="1" type="ORF">E2562_033428</name>
</gene>
<dbReference type="AlphaFoldDB" id="A0A6G1E6R7"/>
<name>A0A6G1E6R7_9ORYZ</name>
<dbReference type="EMBL" id="SPHZ02000005">
    <property type="protein sequence ID" value="KAF0920124.1"/>
    <property type="molecule type" value="Genomic_DNA"/>
</dbReference>
<accession>A0A6G1E6R7</accession>
<keyword evidence="2" id="KW-1185">Reference proteome</keyword>
<evidence type="ECO:0000313" key="2">
    <source>
        <dbReference type="Proteomes" id="UP000479710"/>
    </source>
</evidence>